<dbReference type="OrthoDB" id="5958076at2"/>
<evidence type="ECO:0000256" key="1">
    <source>
        <dbReference type="SAM" id="Phobius"/>
    </source>
</evidence>
<dbReference type="AlphaFoldDB" id="Q1YTM1"/>
<comment type="caution">
    <text evidence="2">The sequence shown here is derived from an EMBL/GenBank/DDBJ whole genome shotgun (WGS) entry which is preliminary data.</text>
</comment>
<accession>Q1YTM1</accession>
<keyword evidence="1" id="KW-1133">Transmembrane helix</keyword>
<organism evidence="2 3">
    <name type="scientific">gamma proteobacterium HTCC2207</name>
    <dbReference type="NCBI Taxonomy" id="314287"/>
    <lineage>
        <taxon>Bacteria</taxon>
        <taxon>Pseudomonadati</taxon>
        <taxon>Pseudomonadota</taxon>
        <taxon>Gammaproteobacteria</taxon>
        <taxon>Cellvibrionales</taxon>
        <taxon>Porticoccaceae</taxon>
        <taxon>SAR92 clade</taxon>
    </lineage>
</organism>
<feature type="transmembrane region" description="Helical" evidence="1">
    <location>
        <begin position="46"/>
        <end position="65"/>
    </location>
</feature>
<dbReference type="HOGENOM" id="CLU_2180047_0_0_6"/>
<evidence type="ECO:0008006" key="4">
    <source>
        <dbReference type="Google" id="ProtNLM"/>
    </source>
</evidence>
<keyword evidence="1" id="KW-0812">Transmembrane</keyword>
<protein>
    <recommendedName>
        <fullName evidence="4">DUF3619 family protein</fullName>
    </recommendedName>
</protein>
<evidence type="ECO:0000313" key="2">
    <source>
        <dbReference type="EMBL" id="EAS47466.1"/>
    </source>
</evidence>
<keyword evidence="3" id="KW-1185">Reference proteome</keyword>
<dbReference type="STRING" id="314287.GB2207_01642"/>
<reference evidence="2 3" key="1">
    <citation type="submission" date="2006-03" db="EMBL/GenBank/DDBJ databases">
        <authorList>
            <person name="Giovannoni S.J."/>
            <person name="Cho J.-C."/>
            <person name="Ferriera S."/>
            <person name="Johnson J."/>
            <person name="Kravitz S."/>
            <person name="Halpern A."/>
            <person name="Remington K."/>
            <person name="Beeson K."/>
            <person name="Tran B."/>
            <person name="Rogers Y.-H."/>
            <person name="Friedman R."/>
            <person name="Venter J.C."/>
        </authorList>
    </citation>
    <scope>NUCLEOTIDE SEQUENCE [LARGE SCALE GENOMIC DNA]</scope>
    <source>
        <strain evidence="2 3">HTCC2207</strain>
    </source>
</reference>
<gene>
    <name evidence="2" type="ORF">GB2207_01642</name>
</gene>
<proteinExistence type="predicted"/>
<dbReference type="Proteomes" id="UP000005555">
    <property type="component" value="Unassembled WGS sequence"/>
</dbReference>
<sequence>MNNSTEQSLRKRLEALEQDTANEDLFRLTQGRNQALQQKPRKTKPIFWPAMATSLGSALLIAVLYTPAGSVLSPKSEIVTEDFYTDLEDENLEFYYDLEFYDWLADLES</sequence>
<name>Q1YTM1_9GAMM</name>
<evidence type="ECO:0000313" key="3">
    <source>
        <dbReference type="Proteomes" id="UP000005555"/>
    </source>
</evidence>
<keyword evidence="1" id="KW-0472">Membrane</keyword>
<dbReference type="EMBL" id="AAPI01000002">
    <property type="protein sequence ID" value="EAS47466.1"/>
    <property type="molecule type" value="Genomic_DNA"/>
</dbReference>